<name>A0ABV2BAJ8_9LACO</name>
<dbReference type="CDD" id="cd00085">
    <property type="entry name" value="HNHc"/>
    <property type="match status" value="1"/>
</dbReference>
<sequence length="312" mass="35127">MLKIIDNEERNMKYRKLFAFLATIVCFIAINTNAKADSLNDVNKNVAKIANEQNFHSLAQDKLKNENVKKDVPILKNGTVKIHNNFNATSSHYSAYTFLAEIPDTVVKFHTSQEYVDGQFKINFYIDSITGPAPAAISVQLQFYSEPSLSGPITTNTASPIVKEGNITTGLLGSAVFPAATTFFAVGGAWGMVGYNGNSATYPISLSSIYLQNKIGQNFPEYVDPVSKKDAETPINTTWSRLPSSPVWTTMDRYYYIKEFSERYGNQSKEYWAENQVHHIRPRIYGGNNDFDNLMPVPIEAHKLITKWFINY</sequence>
<accession>A0ABV2BAJ8</accession>
<gene>
    <name evidence="1" type="ORF">ABVC42_10110</name>
</gene>
<dbReference type="InterPro" id="IPR003615">
    <property type="entry name" value="HNH_nuc"/>
</dbReference>
<organism evidence="1 2">
    <name type="scientific">Lactobacillus crispatus</name>
    <dbReference type="NCBI Taxonomy" id="47770"/>
    <lineage>
        <taxon>Bacteria</taxon>
        <taxon>Bacillati</taxon>
        <taxon>Bacillota</taxon>
        <taxon>Bacilli</taxon>
        <taxon>Lactobacillales</taxon>
        <taxon>Lactobacillaceae</taxon>
        <taxon>Lactobacillus</taxon>
    </lineage>
</organism>
<keyword evidence="2" id="KW-1185">Reference proteome</keyword>
<reference evidence="1" key="1">
    <citation type="submission" date="2024-06" db="EMBL/GenBank/DDBJ databases">
        <title>Vaginal Lactobacillus fatty acid response mechanisms reveal a metabolite-targeted strategy for bacterial vaginosis treatment.</title>
        <authorList>
            <person name="Zhu M."/>
            <person name="Blainey P.C."/>
            <person name="Bloom S.M."/>
            <person name="Kwon D.S."/>
        </authorList>
    </citation>
    <scope>NUCLEOTIDE SEQUENCE</scope>
    <source>
        <strain evidence="1">194_F1_1</strain>
    </source>
</reference>
<keyword evidence="1" id="KW-0255">Endonuclease</keyword>
<protein>
    <submittedName>
        <fullName evidence="1">HNH endonuclease signature motif containing protein</fullName>
    </submittedName>
</protein>
<proteinExistence type="predicted"/>
<evidence type="ECO:0000313" key="1">
    <source>
        <dbReference type="EMBL" id="MES5150253.1"/>
    </source>
</evidence>
<evidence type="ECO:0000313" key="2">
    <source>
        <dbReference type="Proteomes" id="UP001434419"/>
    </source>
</evidence>
<keyword evidence="1" id="KW-0540">Nuclease</keyword>
<dbReference type="EMBL" id="JBETVU010000012">
    <property type="protein sequence ID" value="MES5150253.1"/>
    <property type="molecule type" value="Genomic_DNA"/>
</dbReference>
<dbReference type="RefSeq" id="WP_005720001.1">
    <property type="nucleotide sequence ID" value="NZ_CAZZQI010000001.1"/>
</dbReference>
<keyword evidence="1" id="KW-0378">Hydrolase</keyword>
<dbReference type="Proteomes" id="UP001434419">
    <property type="component" value="Unassembled WGS sequence"/>
</dbReference>
<dbReference type="GO" id="GO:0004519">
    <property type="term" value="F:endonuclease activity"/>
    <property type="evidence" value="ECO:0007669"/>
    <property type="project" value="UniProtKB-KW"/>
</dbReference>
<comment type="caution">
    <text evidence="1">The sequence shown here is derived from an EMBL/GenBank/DDBJ whole genome shotgun (WGS) entry which is preliminary data.</text>
</comment>